<evidence type="ECO:0000313" key="1">
    <source>
        <dbReference type="EMBL" id="MEA5521588.1"/>
    </source>
</evidence>
<gene>
    <name evidence="1" type="ORF">VB854_21860</name>
</gene>
<proteinExistence type="predicted"/>
<reference evidence="1 2" key="1">
    <citation type="submission" date="2023-12" db="EMBL/GenBank/DDBJ databases">
        <title>Baltic Sea Cyanobacteria.</title>
        <authorList>
            <person name="Delbaje E."/>
            <person name="Fewer D.P."/>
            <person name="Shishido T.K."/>
        </authorList>
    </citation>
    <scope>NUCLEOTIDE SEQUENCE [LARGE SCALE GENOMIC DNA]</scope>
    <source>
        <strain evidence="1 2">CCNP 1315</strain>
    </source>
</reference>
<evidence type="ECO:0000313" key="2">
    <source>
        <dbReference type="Proteomes" id="UP001301728"/>
    </source>
</evidence>
<dbReference type="Proteomes" id="UP001301728">
    <property type="component" value="Unassembled WGS sequence"/>
</dbReference>
<keyword evidence="2" id="KW-1185">Reference proteome</keyword>
<dbReference type="EMBL" id="JAYGHT010000135">
    <property type="protein sequence ID" value="MEA5521588.1"/>
    <property type="molecule type" value="Genomic_DNA"/>
</dbReference>
<protein>
    <submittedName>
        <fullName evidence="1">Uncharacterized protein</fullName>
    </submittedName>
</protein>
<accession>A0ABU5U325</accession>
<organism evidence="1 2">
    <name type="scientific">Limnoraphis robusta CCNP1315</name>
    <dbReference type="NCBI Taxonomy" id="3110306"/>
    <lineage>
        <taxon>Bacteria</taxon>
        <taxon>Bacillati</taxon>
        <taxon>Cyanobacteriota</taxon>
        <taxon>Cyanophyceae</taxon>
        <taxon>Oscillatoriophycideae</taxon>
        <taxon>Oscillatoriales</taxon>
        <taxon>Sirenicapillariaceae</taxon>
        <taxon>Limnoraphis</taxon>
    </lineage>
</organism>
<sequence length="116" mass="13376">MIDIKRQKSAFIFSSINKPTHESSKPHYLYDVQAGERLVFPEIPVSFTGDFQGINDYQMRVDEAIAEIVDASVLTQAEGERFFASSVRAFMEEIDILPRLRRGRMSITLRFVVEHH</sequence>
<dbReference type="RefSeq" id="WP_323272517.1">
    <property type="nucleotide sequence ID" value="NZ_JAYGHT010000135.1"/>
</dbReference>
<name>A0ABU5U325_9CYAN</name>
<comment type="caution">
    <text evidence="1">The sequence shown here is derived from an EMBL/GenBank/DDBJ whole genome shotgun (WGS) entry which is preliminary data.</text>
</comment>